<accession>A0ABD1YF09</accession>
<feature type="region of interest" description="Disordered" evidence="1">
    <location>
        <begin position="1"/>
        <end position="22"/>
    </location>
</feature>
<feature type="region of interest" description="Disordered" evidence="1">
    <location>
        <begin position="211"/>
        <end position="295"/>
    </location>
</feature>
<dbReference type="Proteomes" id="UP001605036">
    <property type="component" value="Unassembled WGS sequence"/>
</dbReference>
<feature type="compositionally biased region" description="Polar residues" evidence="1">
    <location>
        <begin position="241"/>
        <end position="250"/>
    </location>
</feature>
<evidence type="ECO:0000313" key="2">
    <source>
        <dbReference type="EMBL" id="KAL2624262.1"/>
    </source>
</evidence>
<dbReference type="AlphaFoldDB" id="A0ABD1YF09"/>
<feature type="compositionally biased region" description="Polar residues" evidence="1">
    <location>
        <begin position="211"/>
        <end position="221"/>
    </location>
</feature>
<comment type="caution">
    <text evidence="2">The sequence shown here is derived from an EMBL/GenBank/DDBJ whole genome shotgun (WGS) entry which is preliminary data.</text>
</comment>
<protein>
    <submittedName>
        <fullName evidence="2">Uncharacterized protein</fullName>
    </submittedName>
</protein>
<dbReference type="EMBL" id="JBHFFA010000005">
    <property type="protein sequence ID" value="KAL2624262.1"/>
    <property type="molecule type" value="Genomic_DNA"/>
</dbReference>
<evidence type="ECO:0000313" key="3">
    <source>
        <dbReference type="Proteomes" id="UP001605036"/>
    </source>
</evidence>
<feature type="region of interest" description="Disordered" evidence="1">
    <location>
        <begin position="37"/>
        <end position="135"/>
    </location>
</feature>
<sequence length="324" mass="36131">MYVEEVPTPSNKDANTRRAKRALNRRLIREQLLEQIQRQQEAAKEQRRRRLWEKKSDTGTPNSSKQSKDALPGAFPWLPFPASTNNPYPVLFDSASEGRRKQDEDDEKENEGTLPFEKLTLWPSSNSSSSSDHSDPNVVISLAANPMPRAQVALELVVRHTLEITSFVELLKRQGREDLIRELLPLGSPAQQLQNPQPQGIVGVSLFKQRSQITSSSNSPKKSGEETRSNKSSFEVPPKQPNSQANSRIMSYTPPSGLGGPTAPPPPAFAPPLTRQIYSKFKGEDSDSDGEGESADSFIKQFEAILRANKEISIQIAFEYFQAC</sequence>
<proteinExistence type="predicted"/>
<reference evidence="2 3" key="1">
    <citation type="submission" date="2024-09" db="EMBL/GenBank/DDBJ databases">
        <title>Chromosome-scale assembly of Riccia fluitans.</title>
        <authorList>
            <person name="Paukszto L."/>
            <person name="Sawicki J."/>
            <person name="Karawczyk K."/>
            <person name="Piernik-Szablinska J."/>
            <person name="Szczecinska M."/>
            <person name="Mazdziarz M."/>
        </authorList>
    </citation>
    <scope>NUCLEOTIDE SEQUENCE [LARGE SCALE GENOMIC DNA]</scope>
    <source>
        <strain evidence="2">Rf_01</strain>
        <tissue evidence="2">Aerial parts of the thallus</tissue>
    </source>
</reference>
<gene>
    <name evidence="2" type="ORF">R1flu_008507</name>
</gene>
<evidence type="ECO:0000256" key="1">
    <source>
        <dbReference type="SAM" id="MobiDB-lite"/>
    </source>
</evidence>
<organism evidence="2 3">
    <name type="scientific">Riccia fluitans</name>
    <dbReference type="NCBI Taxonomy" id="41844"/>
    <lineage>
        <taxon>Eukaryota</taxon>
        <taxon>Viridiplantae</taxon>
        <taxon>Streptophyta</taxon>
        <taxon>Embryophyta</taxon>
        <taxon>Marchantiophyta</taxon>
        <taxon>Marchantiopsida</taxon>
        <taxon>Marchantiidae</taxon>
        <taxon>Marchantiales</taxon>
        <taxon>Ricciaceae</taxon>
        <taxon>Riccia</taxon>
    </lineage>
</organism>
<keyword evidence="3" id="KW-1185">Reference proteome</keyword>
<name>A0ABD1YF09_9MARC</name>